<feature type="domain" description="Fibronectin type-III" evidence="16">
    <location>
        <begin position="118"/>
        <end position="210"/>
    </location>
</feature>
<evidence type="ECO:0000256" key="4">
    <source>
        <dbReference type="ARBA" id="ARBA00022692"/>
    </source>
</evidence>
<dbReference type="InterPro" id="IPR008266">
    <property type="entry name" value="Tyr_kinase_AS"/>
</dbReference>
<dbReference type="Pfam" id="PF01390">
    <property type="entry name" value="SEA"/>
    <property type="match status" value="1"/>
</dbReference>
<dbReference type="PROSITE" id="PS50853">
    <property type="entry name" value="FN3"/>
    <property type="match status" value="1"/>
</dbReference>
<evidence type="ECO:0000256" key="2">
    <source>
        <dbReference type="ARBA" id="ARBA00011902"/>
    </source>
</evidence>
<feature type="domain" description="Protein kinase" evidence="14">
    <location>
        <begin position="290"/>
        <end position="558"/>
    </location>
</feature>
<sequence length="592" mass="67917">MALRILNRNFTKELEDQTSPEYENFVKYFEEQMKIVFNNLDGYAGIEILEIFNGSVRVRYRVVVVVVVKNNEGGSTVTRRTVLITETVLNKAKTGWVEGLQVDKDPKFMELNKSPPPSPKNVTVVEIFKDGVEIAWDEPPNHRYYFIKGYFVEYWKFASEKEKTTTLKGQRTKVTDLESNSPYTARIVAENENGIRGEESAQIEIRTGPNNMPDWLLAIIIIVCIIILIAVMAILIVYCRRKNSSTNKMIEELDMRAIPKEKEADAFPESYVNTMFSVNENCPSFARENLVLMEELGSGEFGVVFKGQLLQNGHSKECAVKTLKGTANPEDYRELHQELDIMVNVGFHSNLVNLIGSCVEEEKLFVIVEFARNGSLFEFLRKARTQPEEKLEFELNYVNRLKIALDVAKGMTHLAKRRCVHRDLAARNVLLADDFVAKVADFGLSRDIYETGEYEKTTVGKLPTRWMAIESLELRRFTLESDVWSFGVLLWEIETKGLMPHGAISFTELLKQQKKGYRLEQPEGTPDELYRVMQMCWQANPKQRPTFDQICNTLKAMLNNSQMSKGNLNEEELEIKQGSRNQQDNIDNQTFA</sequence>
<dbReference type="SUPFAM" id="SSF82671">
    <property type="entry name" value="SEA domain"/>
    <property type="match status" value="1"/>
</dbReference>
<proteinExistence type="predicted"/>
<dbReference type="FunCoup" id="A0A6P8IXB8">
    <property type="interactions" value="626"/>
</dbReference>
<feature type="binding site" evidence="12">
    <location>
        <position position="321"/>
    </location>
    <ligand>
        <name>ATP</name>
        <dbReference type="ChEBI" id="CHEBI:30616"/>
    </ligand>
</feature>
<dbReference type="CDD" id="cd00063">
    <property type="entry name" value="FN3"/>
    <property type="match status" value="1"/>
</dbReference>
<dbReference type="PROSITE" id="PS50011">
    <property type="entry name" value="PROTEIN_KINASE_DOM"/>
    <property type="match status" value="1"/>
</dbReference>
<keyword evidence="12" id="KW-0067">ATP-binding</keyword>
<dbReference type="SUPFAM" id="SSF49265">
    <property type="entry name" value="Fibronectin type III"/>
    <property type="match status" value="1"/>
</dbReference>
<dbReference type="EC" id="2.7.10.1" evidence="2"/>
<dbReference type="PROSITE" id="PS00107">
    <property type="entry name" value="PROTEIN_KINASE_ATP"/>
    <property type="match status" value="1"/>
</dbReference>
<keyword evidence="3" id="KW-0808">Transferase</keyword>
<dbReference type="InterPro" id="IPR036116">
    <property type="entry name" value="FN3_sf"/>
</dbReference>
<comment type="subcellular location">
    <subcellularLocation>
        <location evidence="1">Membrane</location>
        <topology evidence="1">Single-pass membrane protein</topology>
    </subcellularLocation>
</comment>
<dbReference type="GO" id="GO:0043235">
    <property type="term" value="C:receptor complex"/>
    <property type="evidence" value="ECO:0007669"/>
    <property type="project" value="TreeGrafter"/>
</dbReference>
<keyword evidence="5" id="KW-0677">Repeat</keyword>
<keyword evidence="8 13" id="KW-0472">Membrane</keyword>
<dbReference type="InterPro" id="IPR036364">
    <property type="entry name" value="SEA_dom_sf"/>
</dbReference>
<dbReference type="InterPro" id="IPR017441">
    <property type="entry name" value="Protein_kinase_ATP_BS"/>
</dbReference>
<evidence type="ECO:0000259" key="16">
    <source>
        <dbReference type="PROSITE" id="PS50853"/>
    </source>
</evidence>
<evidence type="ECO:0000256" key="1">
    <source>
        <dbReference type="ARBA" id="ARBA00004167"/>
    </source>
</evidence>
<dbReference type="Gene3D" id="1.10.510.10">
    <property type="entry name" value="Transferase(Phosphotransferase) domain 1"/>
    <property type="match status" value="1"/>
</dbReference>
<dbReference type="PRINTS" id="PR00109">
    <property type="entry name" value="TYRKINASE"/>
</dbReference>
<keyword evidence="10" id="KW-0325">Glycoprotein</keyword>
<dbReference type="InterPro" id="IPR001245">
    <property type="entry name" value="Ser-Thr/Tyr_kinase_cat_dom"/>
</dbReference>
<evidence type="ECO:0000256" key="12">
    <source>
        <dbReference type="PROSITE-ProRule" id="PRU10141"/>
    </source>
</evidence>
<evidence type="ECO:0000256" key="10">
    <source>
        <dbReference type="ARBA" id="ARBA00023180"/>
    </source>
</evidence>
<dbReference type="Gene3D" id="3.30.70.960">
    <property type="entry name" value="SEA domain"/>
    <property type="match status" value="1"/>
</dbReference>
<dbReference type="Proteomes" id="UP000515163">
    <property type="component" value="Unplaced"/>
</dbReference>
<keyword evidence="4 13" id="KW-0812">Transmembrane</keyword>
<evidence type="ECO:0000256" key="3">
    <source>
        <dbReference type="ARBA" id="ARBA00022679"/>
    </source>
</evidence>
<protein>
    <recommendedName>
        <fullName evidence="2">receptor protein-tyrosine kinase</fullName>
        <ecNumber evidence="2">2.7.10.1</ecNumber>
    </recommendedName>
</protein>
<dbReference type="InterPro" id="IPR000719">
    <property type="entry name" value="Prot_kinase_dom"/>
</dbReference>
<dbReference type="Gene3D" id="2.60.40.10">
    <property type="entry name" value="Immunoglobulins"/>
    <property type="match status" value="1"/>
</dbReference>
<dbReference type="PANTHER" id="PTHR24416:SF617">
    <property type="entry name" value="RET ONCOGENE, ISOFORM A"/>
    <property type="match status" value="1"/>
</dbReference>
<keyword evidence="12" id="KW-0547">Nucleotide-binding</keyword>
<dbReference type="KEGG" id="aten:116304930"/>
<evidence type="ECO:0000256" key="11">
    <source>
        <dbReference type="ARBA" id="ARBA00051243"/>
    </source>
</evidence>
<dbReference type="CDD" id="cd00192">
    <property type="entry name" value="PTKc"/>
    <property type="match status" value="1"/>
</dbReference>
<dbReference type="FunFam" id="1.10.510.10:FF:000743">
    <property type="entry name" value="Predicted protein"/>
    <property type="match status" value="1"/>
</dbReference>
<dbReference type="InterPro" id="IPR050122">
    <property type="entry name" value="RTK"/>
</dbReference>
<dbReference type="OrthoDB" id="5974800at2759"/>
<dbReference type="InterPro" id="IPR013783">
    <property type="entry name" value="Ig-like_fold"/>
</dbReference>
<dbReference type="SMART" id="SM00219">
    <property type="entry name" value="TyrKc"/>
    <property type="match status" value="1"/>
</dbReference>
<evidence type="ECO:0000256" key="6">
    <source>
        <dbReference type="ARBA" id="ARBA00022777"/>
    </source>
</evidence>
<feature type="transmembrane region" description="Helical" evidence="13">
    <location>
        <begin position="215"/>
        <end position="239"/>
    </location>
</feature>
<dbReference type="PROSITE" id="PS00109">
    <property type="entry name" value="PROTEIN_KINASE_TYR"/>
    <property type="match status" value="1"/>
</dbReference>
<dbReference type="AlphaFoldDB" id="A0A6P8IXB8"/>
<feature type="domain" description="SEA" evidence="15">
    <location>
        <begin position="1"/>
        <end position="107"/>
    </location>
</feature>
<keyword evidence="9" id="KW-0675">Receptor</keyword>
<evidence type="ECO:0000256" key="5">
    <source>
        <dbReference type="ARBA" id="ARBA00022737"/>
    </source>
</evidence>
<dbReference type="InParanoid" id="A0A6P8IXB8"/>
<evidence type="ECO:0000259" key="14">
    <source>
        <dbReference type="PROSITE" id="PS50011"/>
    </source>
</evidence>
<evidence type="ECO:0000259" key="15">
    <source>
        <dbReference type="PROSITE" id="PS50024"/>
    </source>
</evidence>
<dbReference type="GO" id="GO:0004714">
    <property type="term" value="F:transmembrane receptor protein tyrosine kinase activity"/>
    <property type="evidence" value="ECO:0007669"/>
    <property type="project" value="UniProtKB-EC"/>
</dbReference>
<dbReference type="InterPro" id="IPR003961">
    <property type="entry name" value="FN3_dom"/>
</dbReference>
<evidence type="ECO:0000256" key="9">
    <source>
        <dbReference type="ARBA" id="ARBA00023170"/>
    </source>
</evidence>
<organism evidence="17 18">
    <name type="scientific">Actinia tenebrosa</name>
    <name type="common">Australian red waratah sea anemone</name>
    <dbReference type="NCBI Taxonomy" id="6105"/>
    <lineage>
        <taxon>Eukaryota</taxon>
        <taxon>Metazoa</taxon>
        <taxon>Cnidaria</taxon>
        <taxon>Anthozoa</taxon>
        <taxon>Hexacorallia</taxon>
        <taxon>Actiniaria</taxon>
        <taxon>Actiniidae</taxon>
        <taxon>Actinia</taxon>
    </lineage>
</organism>
<evidence type="ECO:0000256" key="7">
    <source>
        <dbReference type="ARBA" id="ARBA00022989"/>
    </source>
</evidence>
<dbReference type="GO" id="GO:0005524">
    <property type="term" value="F:ATP binding"/>
    <property type="evidence" value="ECO:0007669"/>
    <property type="project" value="UniProtKB-UniRule"/>
</dbReference>
<evidence type="ECO:0000313" key="18">
    <source>
        <dbReference type="RefSeq" id="XP_031570590.1"/>
    </source>
</evidence>
<dbReference type="InterPro" id="IPR020635">
    <property type="entry name" value="Tyr_kinase_cat_dom"/>
</dbReference>
<name>A0A6P8IXB8_ACTTE</name>
<dbReference type="InterPro" id="IPR000082">
    <property type="entry name" value="SEA_dom"/>
</dbReference>
<dbReference type="PROSITE" id="PS50024">
    <property type="entry name" value="SEA"/>
    <property type="match status" value="1"/>
</dbReference>
<dbReference type="GeneID" id="116304930"/>
<dbReference type="SMART" id="SM00060">
    <property type="entry name" value="FN3"/>
    <property type="match status" value="1"/>
</dbReference>
<dbReference type="Pfam" id="PF00041">
    <property type="entry name" value="fn3"/>
    <property type="match status" value="1"/>
</dbReference>
<dbReference type="GO" id="GO:0007169">
    <property type="term" value="P:cell surface receptor protein tyrosine kinase signaling pathway"/>
    <property type="evidence" value="ECO:0007669"/>
    <property type="project" value="TreeGrafter"/>
</dbReference>
<keyword evidence="6" id="KW-0418">Kinase</keyword>
<keyword evidence="17" id="KW-1185">Reference proteome</keyword>
<reference evidence="18" key="1">
    <citation type="submission" date="2025-08" db="UniProtKB">
        <authorList>
            <consortium name="RefSeq"/>
        </authorList>
    </citation>
    <scope>IDENTIFICATION</scope>
</reference>
<dbReference type="PANTHER" id="PTHR24416">
    <property type="entry name" value="TYROSINE-PROTEIN KINASE RECEPTOR"/>
    <property type="match status" value="1"/>
</dbReference>
<gene>
    <name evidence="18" type="primary">LOC116304930</name>
</gene>
<evidence type="ECO:0000313" key="17">
    <source>
        <dbReference type="Proteomes" id="UP000515163"/>
    </source>
</evidence>
<dbReference type="Gene3D" id="3.30.200.20">
    <property type="entry name" value="Phosphorylase Kinase, domain 1"/>
    <property type="match status" value="1"/>
</dbReference>
<dbReference type="RefSeq" id="XP_031570590.1">
    <property type="nucleotide sequence ID" value="XM_031714730.1"/>
</dbReference>
<comment type="catalytic activity">
    <reaction evidence="11">
        <text>L-tyrosyl-[protein] + ATP = O-phospho-L-tyrosyl-[protein] + ADP + H(+)</text>
        <dbReference type="Rhea" id="RHEA:10596"/>
        <dbReference type="Rhea" id="RHEA-COMP:10136"/>
        <dbReference type="Rhea" id="RHEA-COMP:20101"/>
        <dbReference type="ChEBI" id="CHEBI:15378"/>
        <dbReference type="ChEBI" id="CHEBI:30616"/>
        <dbReference type="ChEBI" id="CHEBI:46858"/>
        <dbReference type="ChEBI" id="CHEBI:61978"/>
        <dbReference type="ChEBI" id="CHEBI:456216"/>
        <dbReference type="EC" id="2.7.10.1"/>
    </reaction>
</comment>
<dbReference type="InterPro" id="IPR011009">
    <property type="entry name" value="Kinase-like_dom_sf"/>
</dbReference>
<accession>A0A6P8IXB8</accession>
<evidence type="ECO:0000256" key="8">
    <source>
        <dbReference type="ARBA" id="ARBA00023136"/>
    </source>
</evidence>
<keyword evidence="7 13" id="KW-1133">Transmembrane helix</keyword>
<dbReference type="Pfam" id="PF07714">
    <property type="entry name" value="PK_Tyr_Ser-Thr"/>
    <property type="match status" value="1"/>
</dbReference>
<evidence type="ECO:0000256" key="13">
    <source>
        <dbReference type="SAM" id="Phobius"/>
    </source>
</evidence>
<dbReference type="GO" id="GO:0005886">
    <property type="term" value="C:plasma membrane"/>
    <property type="evidence" value="ECO:0007669"/>
    <property type="project" value="TreeGrafter"/>
</dbReference>
<dbReference type="SUPFAM" id="SSF56112">
    <property type="entry name" value="Protein kinase-like (PK-like)"/>
    <property type="match status" value="1"/>
</dbReference>